<evidence type="ECO:0000259" key="2">
    <source>
        <dbReference type="Pfam" id="PF02826"/>
    </source>
</evidence>
<accession>A0A644WX00</accession>
<dbReference type="EMBL" id="VSSQ01001242">
    <property type="protein sequence ID" value="MPM06583.1"/>
    <property type="molecule type" value="Genomic_DNA"/>
</dbReference>
<dbReference type="AlphaFoldDB" id="A0A644WX00"/>
<feature type="domain" description="D-isomer specific 2-hydroxyacid dehydrogenase NAD-binding" evidence="2">
    <location>
        <begin position="123"/>
        <end position="262"/>
    </location>
</feature>
<keyword evidence="3" id="KW-0670">Pyruvate</keyword>
<dbReference type="GO" id="GO:0051287">
    <property type="term" value="F:NAD binding"/>
    <property type="evidence" value="ECO:0007669"/>
    <property type="project" value="InterPro"/>
</dbReference>
<protein>
    <submittedName>
        <fullName evidence="3">Hydroxypyruvate reductase</fullName>
        <ecNumber evidence="3">1.1.1.81</ecNumber>
    </submittedName>
</protein>
<evidence type="ECO:0000259" key="1">
    <source>
        <dbReference type="Pfam" id="PF00389"/>
    </source>
</evidence>
<sequence length="307" mass="33359">MTKVLVATDKPFAASAVNAIRNVVETAGFELVLLEKYTEKKQLLDAVADVDAIIIRSDIIDAEVVENAKNLKIVVRAGAGYDNIDLAACTAKGVVAMNTPGQNSNAVAELAMGMMLMMVRNKYDGTSGTEVKDKTLGIHAYGYVGKNLARVAKGFNMKIMAFDPFIDKSVMENDGIIVASSIEDLYKNSQFVSLHIPANDKTKKSINKALVGLMPKGGMLVNTARKEVINEEELLQLFEERPDLRYVSDIAPDNAAAFNEKFANRVFFTPKKLGAQTSEANNNAGIAAAEQIVKFIKTGDKTFQVNK</sequence>
<dbReference type="SUPFAM" id="SSF52283">
    <property type="entry name" value="Formate/glycerate dehydrogenase catalytic domain-like"/>
    <property type="match status" value="1"/>
</dbReference>
<dbReference type="InterPro" id="IPR006140">
    <property type="entry name" value="D-isomer_DH_NAD-bd"/>
</dbReference>
<keyword evidence="3" id="KW-0560">Oxidoreductase</keyword>
<dbReference type="SUPFAM" id="SSF51735">
    <property type="entry name" value="NAD(P)-binding Rossmann-fold domains"/>
    <property type="match status" value="1"/>
</dbReference>
<feature type="domain" description="D-isomer specific 2-hydroxyacid dehydrogenase catalytic" evidence="1">
    <location>
        <begin position="21"/>
        <end position="306"/>
    </location>
</feature>
<dbReference type="Gene3D" id="3.40.50.720">
    <property type="entry name" value="NAD(P)-binding Rossmann-like Domain"/>
    <property type="match status" value="2"/>
</dbReference>
<dbReference type="InterPro" id="IPR006139">
    <property type="entry name" value="D-isomer_2_OHA_DH_cat_dom"/>
</dbReference>
<organism evidence="3">
    <name type="scientific">bioreactor metagenome</name>
    <dbReference type="NCBI Taxonomy" id="1076179"/>
    <lineage>
        <taxon>unclassified sequences</taxon>
        <taxon>metagenomes</taxon>
        <taxon>ecological metagenomes</taxon>
    </lineage>
</organism>
<dbReference type="Pfam" id="PF02826">
    <property type="entry name" value="2-Hacid_dh_C"/>
    <property type="match status" value="1"/>
</dbReference>
<comment type="caution">
    <text evidence="3">The sequence shown here is derived from an EMBL/GenBank/DDBJ whole genome shotgun (WGS) entry which is preliminary data.</text>
</comment>
<name>A0A644WX00_9ZZZZ</name>
<evidence type="ECO:0000313" key="3">
    <source>
        <dbReference type="EMBL" id="MPM06583.1"/>
    </source>
</evidence>
<dbReference type="GO" id="GO:0016618">
    <property type="term" value="F:hydroxypyruvate reductase [NAD(P)H] activity"/>
    <property type="evidence" value="ECO:0007669"/>
    <property type="project" value="UniProtKB-EC"/>
</dbReference>
<dbReference type="PANTHER" id="PTHR42938:SF47">
    <property type="entry name" value="HYDROXYPYRUVATE REDUCTASE"/>
    <property type="match status" value="1"/>
</dbReference>
<dbReference type="PANTHER" id="PTHR42938">
    <property type="entry name" value="FORMATE DEHYDROGENASE 1"/>
    <property type="match status" value="1"/>
</dbReference>
<dbReference type="Pfam" id="PF00389">
    <property type="entry name" value="2-Hacid_dh"/>
    <property type="match status" value="1"/>
</dbReference>
<dbReference type="InterPro" id="IPR036291">
    <property type="entry name" value="NAD(P)-bd_dom_sf"/>
</dbReference>
<reference evidence="3" key="1">
    <citation type="submission" date="2019-08" db="EMBL/GenBank/DDBJ databases">
        <authorList>
            <person name="Kucharzyk K."/>
            <person name="Murdoch R.W."/>
            <person name="Higgins S."/>
            <person name="Loffler F."/>
        </authorList>
    </citation>
    <scope>NUCLEOTIDE SEQUENCE</scope>
</reference>
<dbReference type="EC" id="1.1.1.81" evidence="3"/>
<gene>
    <name evidence="3" type="ORF">SDC9_52884</name>
</gene>
<proteinExistence type="predicted"/>
<dbReference type="FunFam" id="3.40.50.720:FF:000492">
    <property type="entry name" value="D3-phosphoglycerate dehydrogenase, putative"/>
    <property type="match status" value="1"/>
</dbReference>